<gene>
    <name evidence="2" type="ORF">KIN20_002887</name>
</gene>
<evidence type="ECO:0000256" key="1">
    <source>
        <dbReference type="SAM" id="SignalP"/>
    </source>
</evidence>
<accession>A0AAD5QDA1</accession>
<protein>
    <recommendedName>
        <fullName evidence="4">Lipoprotein</fullName>
    </recommendedName>
</protein>
<evidence type="ECO:0000313" key="2">
    <source>
        <dbReference type="EMBL" id="KAJ1347743.1"/>
    </source>
</evidence>
<feature type="signal peptide" evidence="1">
    <location>
        <begin position="1"/>
        <end position="20"/>
    </location>
</feature>
<evidence type="ECO:0008006" key="4">
    <source>
        <dbReference type="Google" id="ProtNLM"/>
    </source>
</evidence>
<sequence>MKRVTNRIISLVATISTVLGCGVMPRGQGNEQRTAMKLFAIKRRSFAAVSTRNFTVTSFTLPVAMVYSDAVDVRAQVPDIAANAARATGFAQRLIVQTVFDVLASQACNALLPDAVISGILSQLEVNVRYAP</sequence>
<keyword evidence="1" id="KW-0732">Signal</keyword>
<evidence type="ECO:0000313" key="3">
    <source>
        <dbReference type="Proteomes" id="UP001196413"/>
    </source>
</evidence>
<feature type="chain" id="PRO_5042129036" description="Lipoprotein" evidence="1">
    <location>
        <begin position="21"/>
        <end position="132"/>
    </location>
</feature>
<dbReference type="Proteomes" id="UP001196413">
    <property type="component" value="Unassembled WGS sequence"/>
</dbReference>
<organism evidence="2 3">
    <name type="scientific">Parelaphostrongylus tenuis</name>
    <name type="common">Meningeal worm</name>
    <dbReference type="NCBI Taxonomy" id="148309"/>
    <lineage>
        <taxon>Eukaryota</taxon>
        <taxon>Metazoa</taxon>
        <taxon>Ecdysozoa</taxon>
        <taxon>Nematoda</taxon>
        <taxon>Chromadorea</taxon>
        <taxon>Rhabditida</taxon>
        <taxon>Rhabditina</taxon>
        <taxon>Rhabditomorpha</taxon>
        <taxon>Strongyloidea</taxon>
        <taxon>Metastrongylidae</taxon>
        <taxon>Parelaphostrongylus</taxon>
    </lineage>
</organism>
<reference evidence="2" key="1">
    <citation type="submission" date="2021-06" db="EMBL/GenBank/DDBJ databases">
        <title>Parelaphostrongylus tenuis whole genome reference sequence.</title>
        <authorList>
            <person name="Garwood T.J."/>
            <person name="Larsen P.A."/>
            <person name="Fountain-Jones N.M."/>
            <person name="Garbe J.R."/>
            <person name="Macchietto M.G."/>
            <person name="Kania S.A."/>
            <person name="Gerhold R.W."/>
            <person name="Richards J.E."/>
            <person name="Wolf T.M."/>
        </authorList>
    </citation>
    <scope>NUCLEOTIDE SEQUENCE</scope>
    <source>
        <strain evidence="2">MNPRO001-30</strain>
        <tissue evidence="2">Meninges</tissue>
    </source>
</reference>
<comment type="caution">
    <text evidence="2">The sequence shown here is derived from an EMBL/GenBank/DDBJ whole genome shotgun (WGS) entry which is preliminary data.</text>
</comment>
<keyword evidence="3" id="KW-1185">Reference proteome</keyword>
<name>A0AAD5QDA1_PARTN</name>
<dbReference type="PROSITE" id="PS51257">
    <property type="entry name" value="PROKAR_LIPOPROTEIN"/>
    <property type="match status" value="1"/>
</dbReference>
<proteinExistence type="predicted"/>
<dbReference type="AlphaFoldDB" id="A0AAD5QDA1"/>
<dbReference type="EMBL" id="JAHQIW010000376">
    <property type="protein sequence ID" value="KAJ1347743.1"/>
    <property type="molecule type" value="Genomic_DNA"/>
</dbReference>